<keyword evidence="2" id="KW-1133">Transmembrane helix</keyword>
<dbReference type="GO" id="GO:0003755">
    <property type="term" value="F:peptidyl-prolyl cis-trans isomerase activity"/>
    <property type="evidence" value="ECO:0007669"/>
    <property type="project" value="UniProtKB-KW"/>
</dbReference>
<evidence type="ECO:0000256" key="1">
    <source>
        <dbReference type="PROSITE-ProRule" id="PRU00278"/>
    </source>
</evidence>
<feature type="transmembrane region" description="Helical" evidence="2">
    <location>
        <begin position="33"/>
        <end position="60"/>
    </location>
</feature>
<dbReference type="SUPFAM" id="SSF54534">
    <property type="entry name" value="FKBP-like"/>
    <property type="match status" value="1"/>
</dbReference>
<reference evidence="4 5" key="1">
    <citation type="journal article" date="2016" name="Nat. Commun.">
        <title>Thousands of microbial genomes shed light on interconnected biogeochemical processes in an aquifer system.</title>
        <authorList>
            <person name="Anantharaman K."/>
            <person name="Brown C.T."/>
            <person name="Hug L.A."/>
            <person name="Sharon I."/>
            <person name="Castelle C.J."/>
            <person name="Probst A.J."/>
            <person name="Thomas B.C."/>
            <person name="Singh A."/>
            <person name="Wilkins M.J."/>
            <person name="Karaoz U."/>
            <person name="Brodie E.L."/>
            <person name="Williams K.H."/>
            <person name="Hubbard S.S."/>
            <person name="Banfield J.F."/>
        </authorList>
    </citation>
    <scope>NUCLEOTIDE SEQUENCE [LARGE SCALE GENOMIC DNA]</scope>
</reference>
<gene>
    <name evidence="4" type="ORF">A3B74_01530</name>
</gene>
<dbReference type="Pfam" id="PF13624">
    <property type="entry name" value="SurA_N_3"/>
    <property type="match status" value="1"/>
</dbReference>
<proteinExistence type="predicted"/>
<dbReference type="PANTHER" id="PTHR47245">
    <property type="entry name" value="PEPTIDYLPROLYL ISOMERASE"/>
    <property type="match status" value="1"/>
</dbReference>
<name>A0A1G2ASN6_9BACT</name>
<dbReference type="InterPro" id="IPR000297">
    <property type="entry name" value="PPIase_PpiC"/>
</dbReference>
<keyword evidence="1" id="KW-0697">Rotamase</keyword>
<evidence type="ECO:0000313" key="4">
    <source>
        <dbReference type="EMBL" id="OGY79914.1"/>
    </source>
</evidence>
<dbReference type="InterPro" id="IPR046357">
    <property type="entry name" value="PPIase_dom_sf"/>
</dbReference>
<evidence type="ECO:0000256" key="2">
    <source>
        <dbReference type="SAM" id="Phobius"/>
    </source>
</evidence>
<keyword evidence="2" id="KW-0812">Transmembrane</keyword>
<dbReference type="AlphaFoldDB" id="A0A1G2ASN6"/>
<dbReference type="Gene3D" id="3.10.50.40">
    <property type="match status" value="1"/>
</dbReference>
<keyword evidence="2" id="KW-0472">Membrane</keyword>
<evidence type="ECO:0000313" key="5">
    <source>
        <dbReference type="Proteomes" id="UP000177165"/>
    </source>
</evidence>
<dbReference type="InterPro" id="IPR050245">
    <property type="entry name" value="PrsA_foldase"/>
</dbReference>
<dbReference type="EMBL" id="MHKB01000003">
    <property type="protein sequence ID" value="OGY79914.1"/>
    <property type="molecule type" value="Genomic_DNA"/>
</dbReference>
<dbReference type="Proteomes" id="UP000177165">
    <property type="component" value="Unassembled WGS sequence"/>
</dbReference>
<dbReference type="InterPro" id="IPR027304">
    <property type="entry name" value="Trigger_fact/SurA_dom_sf"/>
</dbReference>
<comment type="caution">
    <text evidence="4">The sequence shown here is derived from an EMBL/GenBank/DDBJ whole genome shotgun (WGS) entry which is preliminary data.</text>
</comment>
<dbReference type="PROSITE" id="PS50198">
    <property type="entry name" value="PPIC_PPIASE_2"/>
    <property type="match status" value="1"/>
</dbReference>
<dbReference type="Pfam" id="PF00639">
    <property type="entry name" value="Rotamase"/>
    <property type="match status" value="1"/>
</dbReference>
<dbReference type="Gene3D" id="1.10.4030.10">
    <property type="entry name" value="Porin chaperone SurA, peptide-binding domain"/>
    <property type="match status" value="1"/>
</dbReference>
<feature type="domain" description="PpiC" evidence="3">
    <location>
        <begin position="191"/>
        <end position="289"/>
    </location>
</feature>
<sequence length="337" mass="38200">MHNSETYLSEEISHPHVRGRQSFLQRIRQHRSFVIFLGGVCAVGVGIVILGGLSVYVFAWDHVFIQNVSRVVPYPAAFVSRRVIWYKDFQAQVDTLSRYYAQQERLDLPDLALPSSENVRKTAMDRLVKTRLTEILAQTLGVTVTSAEIEVEFTTYAVPQSENLETLIKNLSELYGWTLDDFKYFIIREVLLREKIMHVLISQSDFDVENRKQAEEIYKLVMSGQKSFEDIAKDLSEDTFTAALGGDLGIFRLADMDPVFSAAVASLEKGQVSSLVHTQYGFHIIQLDDRIPAASGKSEETQYVAKHILVRGKTIDAVIAERLAQTQVRIWVPLDVK</sequence>
<accession>A0A1G2ASN6</accession>
<keyword evidence="1" id="KW-0413">Isomerase</keyword>
<dbReference type="PANTHER" id="PTHR47245:SF2">
    <property type="entry name" value="PEPTIDYL-PROLYL CIS-TRANS ISOMERASE HP_0175-RELATED"/>
    <property type="match status" value="1"/>
</dbReference>
<dbReference type="STRING" id="1798540.A3B74_01530"/>
<evidence type="ECO:0000259" key="3">
    <source>
        <dbReference type="PROSITE" id="PS50198"/>
    </source>
</evidence>
<organism evidence="4 5">
    <name type="scientific">Candidatus Kerfeldbacteria bacterium RIFCSPHIGHO2_02_FULL_42_14</name>
    <dbReference type="NCBI Taxonomy" id="1798540"/>
    <lineage>
        <taxon>Bacteria</taxon>
        <taxon>Candidatus Kerfeldiibacteriota</taxon>
    </lineage>
</organism>
<protein>
    <recommendedName>
        <fullName evidence="3">PpiC domain-containing protein</fullName>
    </recommendedName>
</protein>
<dbReference type="SUPFAM" id="SSF109998">
    <property type="entry name" value="Triger factor/SurA peptide-binding domain-like"/>
    <property type="match status" value="1"/>
</dbReference>